<comment type="caution">
    <text evidence="1">The sequence shown here is derived from an EMBL/GenBank/DDBJ whole genome shotgun (WGS) entry which is preliminary data.</text>
</comment>
<reference evidence="1 2" key="1">
    <citation type="submission" date="2015-07" db="EMBL/GenBank/DDBJ databases">
        <title>High-quality draft genome sequence of Oceanobacillus caeni HM6, a bacillus isolated from a human feces.</title>
        <authorList>
            <person name="Kumar J."/>
            <person name="Verma M.K."/>
            <person name="Pandey R."/>
            <person name="Bhambi M."/>
            <person name="Chauhan N."/>
        </authorList>
    </citation>
    <scope>NUCLEOTIDE SEQUENCE [LARGE SCALE GENOMIC DNA]</scope>
    <source>
        <strain evidence="1 2">HM6</strain>
    </source>
</reference>
<protein>
    <submittedName>
        <fullName evidence="1">Uncharacterized protein</fullName>
    </submittedName>
</protein>
<gene>
    <name evidence="1" type="ORF">AFL42_07445</name>
</gene>
<sequence>MSVAARKLDQYANGISIDQFESSLQQISDQIRIMDEKLNMKTENEISYRYENQQYEISKLENSIKKFI</sequence>
<organism evidence="1 2">
    <name type="scientific">Oceanobacillus caeni</name>
    <dbReference type="NCBI Taxonomy" id="405946"/>
    <lineage>
        <taxon>Bacteria</taxon>
        <taxon>Bacillati</taxon>
        <taxon>Bacillota</taxon>
        <taxon>Bacilli</taxon>
        <taxon>Bacillales</taxon>
        <taxon>Bacillaceae</taxon>
        <taxon>Oceanobacillus</taxon>
    </lineage>
</organism>
<keyword evidence="2" id="KW-1185">Reference proteome</keyword>
<accession>A0ABR5MJV9</accession>
<dbReference type="EMBL" id="LGTK01000019">
    <property type="protein sequence ID" value="KPH76008.1"/>
    <property type="molecule type" value="Genomic_DNA"/>
</dbReference>
<proteinExistence type="predicted"/>
<name>A0ABR5MJV9_9BACI</name>
<dbReference type="Proteomes" id="UP000037854">
    <property type="component" value="Unassembled WGS sequence"/>
</dbReference>
<evidence type="ECO:0000313" key="2">
    <source>
        <dbReference type="Proteomes" id="UP000037854"/>
    </source>
</evidence>
<evidence type="ECO:0000313" key="1">
    <source>
        <dbReference type="EMBL" id="KPH76008.1"/>
    </source>
</evidence>
<dbReference type="RefSeq" id="WP_047185044.1">
    <property type="nucleotide sequence ID" value="NZ_JAHHXM010000003.1"/>
</dbReference>